<evidence type="ECO:0000256" key="1">
    <source>
        <dbReference type="SAM" id="Phobius"/>
    </source>
</evidence>
<accession>A0A8J3DU32</accession>
<dbReference type="EMBL" id="BMIR01000009">
    <property type="protein sequence ID" value="GGE42612.1"/>
    <property type="molecule type" value="Genomic_DNA"/>
</dbReference>
<dbReference type="RefSeq" id="WP_188693522.1">
    <property type="nucleotide sequence ID" value="NZ_BMIR01000009.1"/>
</dbReference>
<dbReference type="AlphaFoldDB" id="A0A8J3DU32"/>
<protein>
    <submittedName>
        <fullName evidence="2">Putative membrane protein YszA</fullName>
    </submittedName>
</protein>
<evidence type="ECO:0000313" key="2">
    <source>
        <dbReference type="EMBL" id="GGE42612.1"/>
    </source>
</evidence>
<feature type="transmembrane region" description="Helical" evidence="1">
    <location>
        <begin position="44"/>
        <end position="63"/>
    </location>
</feature>
<feature type="transmembrane region" description="Helical" evidence="1">
    <location>
        <begin position="21"/>
        <end position="38"/>
    </location>
</feature>
<reference evidence="2" key="1">
    <citation type="journal article" date="2014" name="Int. J. Syst. Evol. Microbiol.">
        <title>Complete genome sequence of Corynebacterium casei LMG S-19264T (=DSM 44701T), isolated from a smear-ripened cheese.</title>
        <authorList>
            <consortium name="US DOE Joint Genome Institute (JGI-PGF)"/>
            <person name="Walter F."/>
            <person name="Albersmeier A."/>
            <person name="Kalinowski J."/>
            <person name="Ruckert C."/>
        </authorList>
    </citation>
    <scope>NUCLEOTIDE SEQUENCE</scope>
    <source>
        <strain evidence="2">CGMCC 1.15371</strain>
    </source>
</reference>
<name>A0A8J3DU32_9BACL</name>
<keyword evidence="1" id="KW-0812">Transmembrane</keyword>
<sequence length="67" mass="8169">MFNRNKWQFNRYNCPLWFRRLIEGFEIIVLPLAVFQMIRTIFFPTTFDVLVLVGLIALYIVFLKRLI</sequence>
<keyword evidence="1" id="KW-0472">Membrane</keyword>
<reference evidence="2" key="2">
    <citation type="submission" date="2020-09" db="EMBL/GenBank/DDBJ databases">
        <authorList>
            <person name="Sun Q."/>
            <person name="Zhou Y."/>
        </authorList>
    </citation>
    <scope>NUCLEOTIDE SEQUENCE</scope>
    <source>
        <strain evidence="2">CGMCC 1.15371</strain>
    </source>
</reference>
<gene>
    <name evidence="2" type="primary">yszA</name>
    <name evidence="2" type="ORF">GCM10011391_21770</name>
</gene>
<comment type="caution">
    <text evidence="2">The sequence shown here is derived from an EMBL/GenBank/DDBJ whole genome shotgun (WGS) entry which is preliminary data.</text>
</comment>
<keyword evidence="3" id="KW-1185">Reference proteome</keyword>
<keyword evidence="1" id="KW-1133">Transmembrane helix</keyword>
<evidence type="ECO:0000313" key="3">
    <source>
        <dbReference type="Proteomes" id="UP000628775"/>
    </source>
</evidence>
<organism evidence="2 3">
    <name type="scientific">Pullulanibacillus camelliae</name>
    <dbReference type="NCBI Taxonomy" id="1707096"/>
    <lineage>
        <taxon>Bacteria</taxon>
        <taxon>Bacillati</taxon>
        <taxon>Bacillota</taxon>
        <taxon>Bacilli</taxon>
        <taxon>Bacillales</taxon>
        <taxon>Sporolactobacillaceae</taxon>
        <taxon>Pullulanibacillus</taxon>
    </lineage>
</organism>
<dbReference type="Proteomes" id="UP000628775">
    <property type="component" value="Unassembled WGS sequence"/>
</dbReference>
<proteinExistence type="predicted"/>